<dbReference type="STRING" id="1285242.A6A04_12335"/>
<proteinExistence type="predicted"/>
<reference evidence="1 2" key="1">
    <citation type="submission" date="2016-04" db="EMBL/GenBank/DDBJ databases">
        <title>Draft genome sequence of freshwater magnetotactic bacteria Magnetospirillum marisnigri SP-1 and Magnetospirillum moscoviense BB-1.</title>
        <authorList>
            <person name="Koziaeva V."/>
            <person name="Dziuba M.V."/>
            <person name="Ivanov T.M."/>
            <person name="Kuznetsov B."/>
            <person name="Grouzdev D.S."/>
        </authorList>
    </citation>
    <scope>NUCLEOTIDE SEQUENCE [LARGE SCALE GENOMIC DNA]</scope>
    <source>
        <strain evidence="1 2">SP-1</strain>
    </source>
</reference>
<protein>
    <submittedName>
        <fullName evidence="1">Uncharacterized protein</fullName>
    </submittedName>
</protein>
<evidence type="ECO:0000313" key="2">
    <source>
        <dbReference type="Proteomes" id="UP000078428"/>
    </source>
</evidence>
<name>A0A178MX11_9PROT</name>
<dbReference type="EMBL" id="LWQT01000037">
    <property type="protein sequence ID" value="OAN54028.1"/>
    <property type="molecule type" value="Genomic_DNA"/>
</dbReference>
<dbReference type="AlphaFoldDB" id="A0A178MX11"/>
<dbReference type="Pfam" id="PF05119">
    <property type="entry name" value="Terminase_4"/>
    <property type="match status" value="1"/>
</dbReference>
<accession>A0A178MX11</accession>
<sequence length="74" mass="7901">MYRDALAHVQANGTAAATTQKAGGAKSSPQALMLKDMITTMRGLSNELQLHSLSRARAGTTIQHVDNEWSGFSV</sequence>
<gene>
    <name evidence="1" type="ORF">A6A04_12335</name>
</gene>
<organism evidence="1 2">
    <name type="scientific">Paramagnetospirillum marisnigri</name>
    <dbReference type="NCBI Taxonomy" id="1285242"/>
    <lineage>
        <taxon>Bacteria</taxon>
        <taxon>Pseudomonadati</taxon>
        <taxon>Pseudomonadota</taxon>
        <taxon>Alphaproteobacteria</taxon>
        <taxon>Rhodospirillales</taxon>
        <taxon>Magnetospirillaceae</taxon>
        <taxon>Paramagnetospirillum</taxon>
    </lineage>
</organism>
<comment type="caution">
    <text evidence="1">The sequence shown here is derived from an EMBL/GenBank/DDBJ whole genome shotgun (WGS) entry which is preliminary data.</text>
</comment>
<evidence type="ECO:0000313" key="1">
    <source>
        <dbReference type="EMBL" id="OAN54028.1"/>
    </source>
</evidence>
<keyword evidence="2" id="KW-1185">Reference proteome</keyword>
<dbReference type="Proteomes" id="UP000078428">
    <property type="component" value="Unassembled WGS sequence"/>
</dbReference>
<dbReference type="InterPro" id="IPR006448">
    <property type="entry name" value="Phage_term_ssu_P27"/>
</dbReference>